<feature type="transmembrane region" description="Helical" evidence="13">
    <location>
        <begin position="526"/>
        <end position="545"/>
    </location>
</feature>
<evidence type="ECO:0000256" key="9">
    <source>
        <dbReference type="ARBA" id="ARBA00023004"/>
    </source>
</evidence>
<feature type="transmembrane region" description="Helical" evidence="13">
    <location>
        <begin position="811"/>
        <end position="835"/>
    </location>
</feature>
<feature type="transmembrane region" description="Helical" evidence="13">
    <location>
        <begin position="648"/>
        <end position="669"/>
    </location>
</feature>
<feature type="binding site" description="axial binding residue" evidence="12">
    <location>
        <position position="388"/>
    </location>
    <ligand>
        <name>heme</name>
        <dbReference type="ChEBI" id="CHEBI:30413"/>
    </ligand>
    <ligandPart>
        <name>Fe</name>
        <dbReference type="ChEBI" id="CHEBI:18248"/>
    </ligandPart>
</feature>
<evidence type="ECO:0000256" key="1">
    <source>
        <dbReference type="ARBA" id="ARBA00001971"/>
    </source>
</evidence>
<evidence type="ECO:0000256" key="12">
    <source>
        <dbReference type="PIRSR" id="PIRSR602401-1"/>
    </source>
</evidence>
<proteinExistence type="inferred from homology"/>
<dbReference type="GO" id="GO:0022857">
    <property type="term" value="F:transmembrane transporter activity"/>
    <property type="evidence" value="ECO:0007669"/>
    <property type="project" value="InterPro"/>
</dbReference>
<keyword evidence="4 12" id="KW-0349">Heme</keyword>
<dbReference type="Pfam" id="PF07690">
    <property type="entry name" value="MFS_1"/>
    <property type="match status" value="1"/>
</dbReference>
<dbReference type="GO" id="GO:0016020">
    <property type="term" value="C:membrane"/>
    <property type="evidence" value="ECO:0007669"/>
    <property type="project" value="UniProtKB-SubCell"/>
</dbReference>
<dbReference type="GeneID" id="55997577"/>
<organism evidence="14 15">
    <name type="scientific">Talaromyces rugulosus</name>
    <name type="common">Penicillium rugulosum</name>
    <dbReference type="NCBI Taxonomy" id="121627"/>
    <lineage>
        <taxon>Eukaryota</taxon>
        <taxon>Fungi</taxon>
        <taxon>Dikarya</taxon>
        <taxon>Ascomycota</taxon>
        <taxon>Pezizomycotina</taxon>
        <taxon>Eurotiomycetes</taxon>
        <taxon>Eurotiomycetidae</taxon>
        <taxon>Eurotiales</taxon>
        <taxon>Trichocomaceae</taxon>
        <taxon>Talaromyces</taxon>
        <taxon>Talaromyces sect. Islandici</taxon>
    </lineage>
</organism>
<dbReference type="InterPro" id="IPR036259">
    <property type="entry name" value="MFS_trans_sf"/>
</dbReference>
<dbReference type="PROSITE" id="PS00086">
    <property type="entry name" value="CYTOCHROME_P450"/>
    <property type="match status" value="1"/>
</dbReference>
<evidence type="ECO:0000256" key="10">
    <source>
        <dbReference type="ARBA" id="ARBA00023033"/>
    </source>
</evidence>
<sequence length="912" mass="99780">MWRCHEKFGPYVRYGPNELIVNTASGLKDIYSHGKKFKKSTKYSAMVHRATNTLTEVDKKKHGKKRRLISQAFSDSALKSYESVVLTHVKQLCSELISAEGKPVADGVWAPAKNMSRWCDYFTFDVMTNVIFGVNWSALKDSKYRSIPASIEKSNVRIGTLIESPGMKGWKIIDKLFFQQAIQARDGFIKFVNEILREAMRVTSKSGKGAFALLTTAKDPETGEPLNIKELGGESATLVVAGTDTTSTALAASLFYLCHYPESYKRVAEEVRSAFGTLDEIHLGSQLSQCIFLRACIDEAMRLSPSAPGALWREAEDDGIVVDNEYIPKGMDVATCIYSLHHNSECYPEPFSFRPERWLLNDPSSTPYRGIVSPHAAFTPFSIGSRSCIGKGLAYVELTLTLAYILWSFDFEITEGQHGSIGGGDPKSEYGRHRIDEFQITVHPALPLSQRQRISVVTLCAIATLILDFGVTVIDAPKVRMFESIICNAYYRNRDNSMLPGTVYGHGDISEDQCKIQPVQSALANIIGWQVLFDGIPAILLAIPYGAFSDSKGRKPVVVCCFLGLTLSTTWILFVCWANLPLELTWFSSVFQLIGGGAIVGSAVMETIITDVVSDDQRSTVFFILQATILCSDILAPPLSSILMTKNVWIPCVLGLFIQLSGTFLTMILPETLRLSQTTGGAGNESSMHKDKPSIAVQFKNNLTSIFGNRKITSLVVSLSVLAIGNESIDFLLQYVSKRYDWSIAKAAMLLSLRATVEALLLLTILPALMLILSKSGMPTMSRDLLVARMSCVLIVLGFATLAVSSQVTPAIIGLVVYTCGAGFQAALMSLLASLWKSNDMNNLGSMYSVVAMIMAIGQAIAGPFLSQTFAWGLQLGGPWVGLPFFTSACICAMVGTFLWIFSIPAGVAATE</sequence>
<feature type="transmembrane region" description="Helical" evidence="13">
    <location>
        <begin position="847"/>
        <end position="866"/>
    </location>
</feature>
<dbReference type="AlphaFoldDB" id="A0A7H8RAD7"/>
<dbReference type="InterPro" id="IPR036396">
    <property type="entry name" value="Cyt_P450_sf"/>
</dbReference>
<feature type="transmembrane region" description="Helical" evidence="13">
    <location>
        <begin position="712"/>
        <end position="733"/>
    </location>
</feature>
<evidence type="ECO:0000256" key="2">
    <source>
        <dbReference type="ARBA" id="ARBA00004141"/>
    </source>
</evidence>
<dbReference type="OrthoDB" id="1470350at2759"/>
<keyword evidence="8" id="KW-0560">Oxidoreductase</keyword>
<feature type="transmembrane region" description="Helical" evidence="13">
    <location>
        <begin position="621"/>
        <end position="642"/>
    </location>
</feature>
<keyword evidence="10" id="KW-0503">Monooxygenase</keyword>
<gene>
    <name evidence="14" type="ORF">TRUGW13939_10096</name>
</gene>
<dbReference type="KEGG" id="trg:TRUGW13939_10096"/>
<comment type="subcellular location">
    <subcellularLocation>
        <location evidence="2">Membrane</location>
        <topology evidence="2">Multi-pass membrane protein</topology>
    </subcellularLocation>
</comment>
<evidence type="ECO:0000256" key="5">
    <source>
        <dbReference type="ARBA" id="ARBA00022692"/>
    </source>
</evidence>
<feature type="transmembrane region" description="Helical" evidence="13">
    <location>
        <begin position="557"/>
        <end position="580"/>
    </location>
</feature>
<keyword evidence="7 13" id="KW-1133">Transmembrane helix</keyword>
<dbReference type="PANTHER" id="PTHR23507">
    <property type="entry name" value="ZGC:174356"/>
    <property type="match status" value="1"/>
</dbReference>
<evidence type="ECO:0000256" key="4">
    <source>
        <dbReference type="ARBA" id="ARBA00022617"/>
    </source>
</evidence>
<dbReference type="SUPFAM" id="SSF48264">
    <property type="entry name" value="Cytochrome P450"/>
    <property type="match status" value="1"/>
</dbReference>
<dbReference type="PANTHER" id="PTHR23507:SF1">
    <property type="entry name" value="FI18259P1-RELATED"/>
    <property type="match status" value="1"/>
</dbReference>
<dbReference type="InterPro" id="IPR017972">
    <property type="entry name" value="Cyt_P450_CS"/>
</dbReference>
<dbReference type="GO" id="GO:0020037">
    <property type="term" value="F:heme binding"/>
    <property type="evidence" value="ECO:0007669"/>
    <property type="project" value="InterPro"/>
</dbReference>
<dbReference type="PRINTS" id="PR00385">
    <property type="entry name" value="P450"/>
</dbReference>
<dbReference type="InterPro" id="IPR011701">
    <property type="entry name" value="MFS"/>
</dbReference>
<keyword evidence="11 13" id="KW-0472">Membrane</keyword>
<keyword evidence="9 12" id="KW-0408">Iron</keyword>
<dbReference type="FunFam" id="1.10.630.10:FF:000063">
    <property type="entry name" value="Cytochrome P450 monooxygenase"/>
    <property type="match status" value="1"/>
</dbReference>
<keyword evidence="6 12" id="KW-0479">Metal-binding</keyword>
<dbReference type="Gene3D" id="1.10.630.10">
    <property type="entry name" value="Cytochrome P450"/>
    <property type="match status" value="1"/>
</dbReference>
<dbReference type="GO" id="GO:0005506">
    <property type="term" value="F:iron ion binding"/>
    <property type="evidence" value="ECO:0007669"/>
    <property type="project" value="InterPro"/>
</dbReference>
<dbReference type="CDD" id="cd06174">
    <property type="entry name" value="MFS"/>
    <property type="match status" value="1"/>
</dbReference>
<dbReference type="GO" id="GO:1902181">
    <property type="term" value="P:verruculogen biosynthetic process"/>
    <property type="evidence" value="ECO:0007669"/>
    <property type="project" value="UniProtKB-ARBA"/>
</dbReference>
<dbReference type="InterPro" id="IPR001128">
    <property type="entry name" value="Cyt_P450"/>
</dbReference>
<feature type="transmembrane region" description="Helical" evidence="13">
    <location>
        <begin position="886"/>
        <end position="910"/>
    </location>
</feature>
<comment type="cofactor">
    <cofactor evidence="1 12">
        <name>heme</name>
        <dbReference type="ChEBI" id="CHEBI:30413"/>
    </cofactor>
</comment>
<feature type="transmembrane region" description="Helical" evidence="13">
    <location>
        <begin position="753"/>
        <end position="773"/>
    </location>
</feature>
<dbReference type="GO" id="GO:0016705">
    <property type="term" value="F:oxidoreductase activity, acting on paired donors, with incorporation or reduction of molecular oxygen"/>
    <property type="evidence" value="ECO:0007669"/>
    <property type="project" value="InterPro"/>
</dbReference>
<dbReference type="CDD" id="cd11061">
    <property type="entry name" value="CYP67-like"/>
    <property type="match status" value="1"/>
</dbReference>
<evidence type="ECO:0000313" key="15">
    <source>
        <dbReference type="Proteomes" id="UP000509510"/>
    </source>
</evidence>
<dbReference type="EMBL" id="CP055902">
    <property type="protein sequence ID" value="QKX62928.1"/>
    <property type="molecule type" value="Genomic_DNA"/>
</dbReference>
<dbReference type="RefSeq" id="XP_035349102.1">
    <property type="nucleotide sequence ID" value="XM_035493209.1"/>
</dbReference>
<dbReference type="Proteomes" id="UP000509510">
    <property type="component" value="Chromosome V"/>
</dbReference>
<evidence type="ECO:0000256" key="3">
    <source>
        <dbReference type="ARBA" id="ARBA00010617"/>
    </source>
</evidence>
<feature type="transmembrane region" description="Helical" evidence="13">
    <location>
        <begin position="586"/>
        <end position="609"/>
    </location>
</feature>
<dbReference type="GO" id="GO:0004497">
    <property type="term" value="F:monooxygenase activity"/>
    <property type="evidence" value="ECO:0007669"/>
    <property type="project" value="UniProtKB-KW"/>
</dbReference>
<evidence type="ECO:0008006" key="16">
    <source>
        <dbReference type="Google" id="ProtNLM"/>
    </source>
</evidence>
<feature type="transmembrane region" description="Helical" evidence="13">
    <location>
        <begin position="785"/>
        <end position="805"/>
    </location>
</feature>
<dbReference type="SUPFAM" id="SSF103473">
    <property type="entry name" value="MFS general substrate transporter"/>
    <property type="match status" value="1"/>
</dbReference>
<evidence type="ECO:0000256" key="7">
    <source>
        <dbReference type="ARBA" id="ARBA00022989"/>
    </source>
</evidence>
<evidence type="ECO:0000256" key="11">
    <source>
        <dbReference type="ARBA" id="ARBA00023136"/>
    </source>
</evidence>
<evidence type="ECO:0000313" key="14">
    <source>
        <dbReference type="EMBL" id="QKX62928.1"/>
    </source>
</evidence>
<name>A0A7H8RAD7_TALRU</name>
<evidence type="ECO:0000256" key="13">
    <source>
        <dbReference type="SAM" id="Phobius"/>
    </source>
</evidence>
<evidence type="ECO:0000256" key="8">
    <source>
        <dbReference type="ARBA" id="ARBA00023002"/>
    </source>
</evidence>
<dbReference type="InterPro" id="IPR002401">
    <property type="entry name" value="Cyt_P450_E_grp-I"/>
</dbReference>
<keyword evidence="5 13" id="KW-0812">Transmembrane</keyword>
<dbReference type="Gene3D" id="1.20.1250.20">
    <property type="entry name" value="MFS general substrate transporter like domains"/>
    <property type="match status" value="1"/>
</dbReference>
<reference evidence="15" key="1">
    <citation type="submission" date="2020-06" db="EMBL/GenBank/DDBJ databases">
        <title>A chromosome-scale genome assembly of Talaromyces rugulosus W13939.</title>
        <authorList>
            <person name="Wang B."/>
            <person name="Guo L."/>
            <person name="Ye K."/>
            <person name="Wang L."/>
        </authorList>
    </citation>
    <scope>NUCLEOTIDE SEQUENCE [LARGE SCALE GENOMIC DNA]</scope>
    <source>
        <strain evidence="15">W13939</strain>
    </source>
</reference>
<dbReference type="Pfam" id="PF00067">
    <property type="entry name" value="p450"/>
    <property type="match status" value="1"/>
</dbReference>
<keyword evidence="15" id="KW-1185">Reference proteome</keyword>
<accession>A0A7H8RAD7</accession>
<protein>
    <recommendedName>
        <fullName evidence="16">Major facilitator superfamily (MFS) profile domain-containing protein</fullName>
    </recommendedName>
</protein>
<dbReference type="PRINTS" id="PR00463">
    <property type="entry name" value="EP450I"/>
</dbReference>
<comment type="similarity">
    <text evidence="3">Belongs to the cytochrome P450 family.</text>
</comment>
<evidence type="ECO:0000256" key="6">
    <source>
        <dbReference type="ARBA" id="ARBA00022723"/>
    </source>
</evidence>